<evidence type="ECO:0000313" key="4">
    <source>
        <dbReference type="Proteomes" id="UP000054639"/>
    </source>
</evidence>
<feature type="region of interest" description="Disordered" evidence="1">
    <location>
        <begin position="1"/>
        <end position="29"/>
    </location>
</feature>
<dbReference type="OrthoDB" id="5631823at2"/>
<dbReference type="EMBL" id="LNYR01000012">
    <property type="protein sequence ID" value="KTD51026.1"/>
    <property type="molecule type" value="Genomic_DNA"/>
</dbReference>
<evidence type="ECO:0000313" key="5">
    <source>
        <dbReference type="Proteomes" id="UP000254230"/>
    </source>
</evidence>
<gene>
    <name evidence="2" type="primary">sdhB_2</name>
    <name evidence="2" type="ORF">Lqua_1253</name>
    <name evidence="3" type="ORF">NCTC12376_01541</name>
</gene>
<dbReference type="STRING" id="45072.Lqua_1253"/>
<evidence type="ECO:0000313" key="3">
    <source>
        <dbReference type="EMBL" id="STY17728.1"/>
    </source>
</evidence>
<reference evidence="3 5" key="2">
    <citation type="submission" date="2018-06" db="EMBL/GenBank/DDBJ databases">
        <authorList>
            <consortium name="Pathogen Informatics"/>
            <person name="Doyle S."/>
        </authorList>
    </citation>
    <scope>NUCLEOTIDE SEQUENCE [LARGE SCALE GENOMIC DNA]</scope>
    <source>
        <strain evidence="3 5">NCTC12376</strain>
    </source>
</reference>
<accession>A0A378KWJ0</accession>
<dbReference type="Proteomes" id="UP000254230">
    <property type="component" value="Unassembled WGS sequence"/>
</dbReference>
<dbReference type="EMBL" id="UGOW01000001">
    <property type="protein sequence ID" value="STY17728.1"/>
    <property type="molecule type" value="Genomic_DNA"/>
</dbReference>
<dbReference type="Proteomes" id="UP000054639">
    <property type="component" value="Unassembled WGS sequence"/>
</dbReference>
<dbReference type="RefSeq" id="WP_058473427.1">
    <property type="nucleotide sequence ID" value="NZ_CAAAIL010000005.1"/>
</dbReference>
<reference evidence="2 4" key="1">
    <citation type="submission" date="2015-11" db="EMBL/GenBank/DDBJ databases">
        <title>Genomic analysis of 38 Legionella species identifies large and diverse effector repertoires.</title>
        <authorList>
            <person name="Burstein D."/>
            <person name="Amaro F."/>
            <person name="Zusman T."/>
            <person name="Lifshitz Z."/>
            <person name="Cohen O."/>
            <person name="Gilbert J.A."/>
            <person name="Pupko T."/>
            <person name="Shuman H.A."/>
            <person name="Segal G."/>
        </authorList>
    </citation>
    <scope>NUCLEOTIDE SEQUENCE [LARGE SCALE GENOMIC DNA]</scope>
    <source>
        <strain evidence="2 4">ATCC 49507</strain>
    </source>
</reference>
<name>A0A378KWJ0_9GAMM</name>
<feature type="region of interest" description="Disordered" evidence="1">
    <location>
        <begin position="2029"/>
        <end position="2056"/>
    </location>
</feature>
<keyword evidence="4" id="KW-1185">Reference proteome</keyword>
<sequence length="2056" mass="230068">MPKTDEIGTSAEVVNTKPGVDSNNPVDSPPIALTLSQKINTARNSLLQSLQSQLEKCLTDKLKPRKEGEPFIDFADDPGQIAAIKKVINALYHAEEALKIWENTDNSTFWAKTKAAPKHVKALIQVYKSLASLNDATPEIQSLIAENYSLIEPAFTATYDAIKKSGWVSEFTEMEVTEQASYIINQGTELIGPITTETETKPNPLLDALSKLSRVMNFAADSKKSQLTPQEKQERSELVISLLKDLEGNLFLQKLSVKTLEESKAINDLLGWLKSIQDNDFEFTRDSMQKYISWSNHYLGSFILTIDQFERQNYLRSGLLSDNLCESADRLAKEINKQLSESSLDIDDRIQTIDALAPIREQRIEASQVEHLEAISVARNNMASVKRFFTILEQYKGNSFSDITESDRIELRQIYPDIQIALAHANLDLENKLTGILNTVGPKSSSWWSMATGALSKSAAAVTTIAASSFVSNAISNGEMSLGVLALGALATGAAGYVGGFYGNGDIDNLFLHEESMLHLFMEQIKTEQLKFTVAESARVTLEGQAGLSTDATLAVRVEDRTNELQKEVKQPSLKDMVHPGELIAFQASSLNNLRGNITYLQDLHLSEKVDTTRTNIRTLLNRHLSEANQEYFREQPPHTINNDEPELVVHIKNLENALLNLQNSLSIFENANNDFGVVSQTKLFIAIVKAAYQLKNTITALSPAARSTLAPVISQITEYSTVLSGINYRSADMSEVGRLKQLDNTVPQQLPQPVAAQENEIEATAIEVAPTEGVPTEGVPTEGVPTEGVPTEGVLTEGALTEGVLTEGALTEGALTEGALTEGVLTEGALTEGALTEGVLTEGVLTEGALTEGALTEGALTEGALTEGALTEGVLTEGVLTEEVLTVAEEQTELQSSVDYAKQIAEARATLLNHLQSSLSAPLAHSLDSQSNGVPYVNFDNDPPQIAAIKRVINSMYYAESAIQIVNKMNTQTVSTIDKIVLAHQGMVAVSQIYKSVELLRDATPEVSRIIQNNYDYIVPMIRGAQNLIQNTGWMNQFSLQDVAKTTGSFLGRGLDILQSNDPNVSDSSTLVTFLAEVPLLLNSLSRTVDPQIIRDETKVKITESQIDSITLVAERLFENQGTFVNYYRGMHALVSFIELVKKLNHEGNRLQTKTIEAYQQWMERDYPQFISLIDELEVRNYLKPGLLSSSIVKEIDAVNRKVNEIIVHKADPGLKSIPLSSDLSGVRDENLQKVKKHIWIDLFQNEDQQSYSRKFFEILHQYQGKSLADIDQEDLAKLRIAFAHIQEPMSHINMELSNEFVTVLNQLETETMESTQEQKISIKQLLKQESLIDRFLKDQNKLHRLNIEVVNEARVGLTPDANLEEILRIDKEQRFKAQELYIINQSEHTPPGPGELKPAESSSMNSVRGIFSSVQELKLSSYIRLMKDRFTSMTKNQFSSHVQDYLNKPDTQPLYDLVDSEPFIVRQIKMIENGLYHLEHALNRFEQLSHNDSLVSQVRLIMEIQNEASQLKGILSNISPEIKAHYESLINQIVDISSFVQTIDYDKADTAELQDVLKRAKVEILKPADLSLSEASDATIEQKESTEEAAQGQSVAVRGIKLGAKYLHAASPQLEKARVYLAEKYNRIFTLPREKLRNFSRTQLANPEFMQNEANRLNALLNDDKLLTIKNYKVLKELSKQLFRVGAQTGEILGMLNNLVTHEYRSIKEIAYKEYILKLSEEEDFLCLKPGTLMNQGIATVNQFFLSVALELDISFEEKLALVDEGHYLNILLKQTEKELEHLELKLKLMPSNADIQIQIQIKKDKIGLLNQQIKSFEARDLKDIVGTLVDEQFEVELRKILVNSFLDTPIIQQYERAVRAFYDKNKPSLMEVSDIGTELHDRLHAFDHQSVEHYMIVYQAHYRLNKFSSHLPPENQHVKDYIQGINNDLTNEQTPIEQRSQLVKSLPTNPTFVETIGSAVEGEGFLTKFKRFVQRVVGSVREGFVTGANIITKYHEIKLEQQMKHIEKSISFKAGLADMKNIQADRAQELKSQEEQDSEASTNQDYDSKFTAG</sequence>
<organism evidence="3 5">
    <name type="scientific">Legionella quateirensis</name>
    <dbReference type="NCBI Taxonomy" id="45072"/>
    <lineage>
        <taxon>Bacteria</taxon>
        <taxon>Pseudomonadati</taxon>
        <taxon>Pseudomonadota</taxon>
        <taxon>Gammaproteobacteria</taxon>
        <taxon>Legionellales</taxon>
        <taxon>Legionellaceae</taxon>
        <taxon>Legionella</taxon>
    </lineage>
</organism>
<evidence type="ECO:0000256" key="1">
    <source>
        <dbReference type="SAM" id="MobiDB-lite"/>
    </source>
</evidence>
<evidence type="ECO:0000313" key="2">
    <source>
        <dbReference type="EMBL" id="KTD51026.1"/>
    </source>
</evidence>
<proteinExistence type="predicted"/>
<protein>
    <submittedName>
        <fullName evidence="3">Protein SdhB</fullName>
    </submittedName>
    <submittedName>
        <fullName evidence="2">SdhB protein, substrate of the Dot/Icm system</fullName>
    </submittedName>
</protein>